<evidence type="ECO:0000256" key="6">
    <source>
        <dbReference type="SAM" id="MobiDB-lite"/>
    </source>
</evidence>
<evidence type="ECO:0000256" key="3">
    <source>
        <dbReference type="ARBA" id="ARBA00022771"/>
    </source>
</evidence>
<dbReference type="SUPFAM" id="SSF53098">
    <property type="entry name" value="Ribonuclease H-like"/>
    <property type="match status" value="1"/>
</dbReference>
<dbReference type="InterPro" id="IPR012337">
    <property type="entry name" value="RNaseH-like_sf"/>
</dbReference>
<evidence type="ECO:0000313" key="8">
    <source>
        <dbReference type="Proteomes" id="UP000076154"/>
    </source>
</evidence>
<dbReference type="GO" id="GO:0008270">
    <property type="term" value="F:zinc ion binding"/>
    <property type="evidence" value="ECO:0007669"/>
    <property type="project" value="UniProtKB-KW"/>
</dbReference>
<dbReference type="STRING" id="39966.A0A369JRS2"/>
<dbReference type="SUPFAM" id="SSF140996">
    <property type="entry name" value="Hermes dimerisation domain"/>
    <property type="match status" value="1"/>
</dbReference>
<proteinExistence type="predicted"/>
<dbReference type="Proteomes" id="UP000076154">
    <property type="component" value="Unassembled WGS sequence"/>
</dbReference>
<dbReference type="InParanoid" id="A0A369JRS2"/>
<comment type="subcellular location">
    <subcellularLocation>
        <location evidence="1">Nucleus</location>
    </subcellularLocation>
</comment>
<dbReference type="InterPro" id="IPR052035">
    <property type="entry name" value="ZnF_BED_domain_contain"/>
</dbReference>
<feature type="compositionally biased region" description="Basic and acidic residues" evidence="6">
    <location>
        <begin position="1"/>
        <end position="10"/>
    </location>
</feature>
<evidence type="ECO:0000256" key="5">
    <source>
        <dbReference type="ARBA" id="ARBA00023242"/>
    </source>
</evidence>
<keyword evidence="3" id="KW-0863">Zinc-finger</keyword>
<protein>
    <submittedName>
        <fullName evidence="7">AC transposase</fullName>
    </submittedName>
</protein>
<name>A0A369JRS2_HYPMA</name>
<organism evidence="7 8">
    <name type="scientific">Hypsizygus marmoreus</name>
    <name type="common">White beech mushroom</name>
    <name type="synonym">Agaricus marmoreus</name>
    <dbReference type="NCBI Taxonomy" id="39966"/>
    <lineage>
        <taxon>Eukaryota</taxon>
        <taxon>Fungi</taxon>
        <taxon>Dikarya</taxon>
        <taxon>Basidiomycota</taxon>
        <taxon>Agaricomycotina</taxon>
        <taxon>Agaricomycetes</taxon>
        <taxon>Agaricomycetidae</taxon>
        <taxon>Agaricales</taxon>
        <taxon>Tricholomatineae</taxon>
        <taxon>Lyophyllaceae</taxon>
        <taxon>Hypsizygus</taxon>
    </lineage>
</organism>
<comment type="caution">
    <text evidence="7">The sequence shown here is derived from an EMBL/GenBank/DDBJ whole genome shotgun (WGS) entry which is preliminary data.</text>
</comment>
<evidence type="ECO:0000256" key="1">
    <source>
        <dbReference type="ARBA" id="ARBA00004123"/>
    </source>
</evidence>
<sequence>MAKSKADSKSTKSTKSSTSSLASIKKTTRKVLSTVKQKVTALLSPSKSKKRKGKLTGDTTSDISDVKDNSTPAPRKRPRAEVIDVDDDEIMEDAAEDSKAELARISKRWDSVAYAFFEPIPEITYVNKRRCHEFKCMARGCKYKAQWYLDTNDKASTSNLIKHVKACWGEDAWAAANECKDIDEARETVTKPLNSNGSILASFEQKGKGKVTYSHRPHTKNQTKAEIVRWVAESVWPFKIVEDRGFHSLMKTGHPEYWIPSASTVSRDVKLVFGRTWERIAKMLQEYDSLINFATDAWTSPNHHAYVAVTAHFELNGSPISLVLDIVEVPKSHTGLNLAIAFASILQDLGIEHKILSVTCDNASNNDTMTEEADSMLPAFYAVNCTRCFLHILNLVAKSLLKQFDLKEPDRSDADLSEEEQKLLDMEKESEAEERIIIDEADDDEPPDDDDFEGWVDEVEALTLEERANLDRSVIPVRQVLVKLRKLAFKLIHSTTILLPAWKECVQEHGMIVRIMPRDVATHWNSTYDMLSFAIEYQKPASALTGNQDNKLREFKLTPEEWTIAEQLQTTLKSLKDATLYFSCDTPNLPFVVPIMDRIDTLFTNALTPGKSDPAMRAAIQMAKKTLNRYYSLTDSAEVYRIAIVNYSAPPSTQAGVF</sequence>
<dbReference type="PANTHER" id="PTHR46481:SF10">
    <property type="entry name" value="ZINC FINGER BED DOMAIN-CONTAINING PROTEIN 39"/>
    <property type="match status" value="1"/>
</dbReference>
<dbReference type="PANTHER" id="PTHR46481">
    <property type="entry name" value="ZINC FINGER BED DOMAIN-CONTAINING PROTEIN 4"/>
    <property type="match status" value="1"/>
</dbReference>
<feature type="compositionally biased region" description="Low complexity" evidence="6">
    <location>
        <begin position="11"/>
        <end position="25"/>
    </location>
</feature>
<keyword evidence="4" id="KW-0862">Zinc</keyword>
<dbReference type="OrthoDB" id="3252425at2759"/>
<gene>
    <name evidence="7" type="primary">TRA1_6</name>
    <name evidence="7" type="ORF">Hypma_008878</name>
</gene>
<evidence type="ECO:0000313" key="7">
    <source>
        <dbReference type="EMBL" id="RDB24032.1"/>
    </source>
</evidence>
<accession>A0A369JRS2</accession>
<feature type="region of interest" description="Disordered" evidence="6">
    <location>
        <begin position="1"/>
        <end position="78"/>
    </location>
</feature>
<dbReference type="AlphaFoldDB" id="A0A369JRS2"/>
<keyword evidence="2" id="KW-0479">Metal-binding</keyword>
<reference evidence="7" key="1">
    <citation type="submission" date="2018-04" db="EMBL/GenBank/DDBJ databases">
        <title>Whole genome sequencing of Hypsizygus marmoreus.</title>
        <authorList>
            <person name="Choi I.-G."/>
            <person name="Min B."/>
            <person name="Kim J.-G."/>
            <person name="Kim S."/>
            <person name="Oh Y.-L."/>
            <person name="Kong W.-S."/>
            <person name="Park H."/>
            <person name="Jeong J."/>
            <person name="Song E.-S."/>
        </authorList>
    </citation>
    <scope>NUCLEOTIDE SEQUENCE [LARGE SCALE GENOMIC DNA]</scope>
    <source>
        <strain evidence="7">51987-8</strain>
    </source>
</reference>
<dbReference type="EMBL" id="LUEZ02000045">
    <property type="protein sequence ID" value="RDB24032.1"/>
    <property type="molecule type" value="Genomic_DNA"/>
</dbReference>
<keyword evidence="8" id="KW-1185">Reference proteome</keyword>
<keyword evidence="5" id="KW-0539">Nucleus</keyword>
<evidence type="ECO:0000256" key="4">
    <source>
        <dbReference type="ARBA" id="ARBA00022833"/>
    </source>
</evidence>
<dbReference type="GO" id="GO:0005634">
    <property type="term" value="C:nucleus"/>
    <property type="evidence" value="ECO:0007669"/>
    <property type="project" value="UniProtKB-SubCell"/>
</dbReference>
<evidence type="ECO:0000256" key="2">
    <source>
        <dbReference type="ARBA" id="ARBA00022723"/>
    </source>
</evidence>